<keyword evidence="5" id="KW-1185">Reference proteome</keyword>
<reference evidence="4 5" key="1">
    <citation type="submission" date="2017-08" db="EMBL/GenBank/DDBJ databases">
        <title>Acidophilic green algal genome provides insights into adaptation to an acidic environment.</title>
        <authorList>
            <person name="Hirooka S."/>
            <person name="Hirose Y."/>
            <person name="Kanesaki Y."/>
            <person name="Higuchi S."/>
            <person name="Fujiwara T."/>
            <person name="Onuma R."/>
            <person name="Era A."/>
            <person name="Ohbayashi R."/>
            <person name="Uzuka A."/>
            <person name="Nozaki H."/>
            <person name="Yoshikawa H."/>
            <person name="Miyagishima S.Y."/>
        </authorList>
    </citation>
    <scope>NUCLEOTIDE SEQUENCE [LARGE SCALE GENOMIC DNA]</scope>
    <source>
        <strain evidence="4 5">NIES-2499</strain>
    </source>
</reference>
<gene>
    <name evidence="4" type="ORF">CEUSTIGMA_g10742.t1</name>
</gene>
<accession>A0A250XJW7</accession>
<dbReference type="AlphaFoldDB" id="A0A250XJW7"/>
<protein>
    <submittedName>
        <fullName evidence="4">Uncharacterized protein</fullName>
    </submittedName>
</protein>
<dbReference type="Gene3D" id="2.130.10.30">
    <property type="entry name" value="Regulator of chromosome condensation 1/beta-lactamase-inhibitor protein II"/>
    <property type="match status" value="3"/>
</dbReference>
<feature type="repeat" description="RCC1" evidence="2">
    <location>
        <begin position="786"/>
        <end position="840"/>
    </location>
</feature>
<dbReference type="PANTHER" id="PTHR22870:SF408">
    <property type="entry name" value="OS09G0560450 PROTEIN"/>
    <property type="match status" value="1"/>
</dbReference>
<evidence type="ECO:0000256" key="3">
    <source>
        <dbReference type="SAM" id="MobiDB-lite"/>
    </source>
</evidence>
<dbReference type="InterPro" id="IPR051210">
    <property type="entry name" value="Ub_ligase/GEF_domain"/>
</dbReference>
<feature type="repeat" description="RCC1" evidence="2">
    <location>
        <begin position="471"/>
        <end position="526"/>
    </location>
</feature>
<dbReference type="SUPFAM" id="SSF50985">
    <property type="entry name" value="RCC1/BLIP-II"/>
    <property type="match status" value="2"/>
</dbReference>
<feature type="repeat" description="RCC1" evidence="2">
    <location>
        <begin position="841"/>
        <end position="893"/>
    </location>
</feature>
<dbReference type="InterPro" id="IPR009091">
    <property type="entry name" value="RCC1/BLIP-II"/>
</dbReference>
<dbReference type="Pfam" id="PF00415">
    <property type="entry name" value="RCC1"/>
    <property type="match status" value="3"/>
</dbReference>
<dbReference type="InterPro" id="IPR000408">
    <property type="entry name" value="Reg_chr_condens"/>
</dbReference>
<evidence type="ECO:0000313" key="5">
    <source>
        <dbReference type="Proteomes" id="UP000232323"/>
    </source>
</evidence>
<proteinExistence type="predicted"/>
<feature type="region of interest" description="Disordered" evidence="3">
    <location>
        <begin position="132"/>
        <end position="168"/>
    </location>
</feature>
<organism evidence="4 5">
    <name type="scientific">Chlamydomonas eustigma</name>
    <dbReference type="NCBI Taxonomy" id="1157962"/>
    <lineage>
        <taxon>Eukaryota</taxon>
        <taxon>Viridiplantae</taxon>
        <taxon>Chlorophyta</taxon>
        <taxon>core chlorophytes</taxon>
        <taxon>Chlorophyceae</taxon>
        <taxon>CS clade</taxon>
        <taxon>Chlamydomonadales</taxon>
        <taxon>Chlamydomonadaceae</taxon>
        <taxon>Chlamydomonas</taxon>
    </lineage>
</organism>
<dbReference type="PANTHER" id="PTHR22870">
    <property type="entry name" value="REGULATOR OF CHROMOSOME CONDENSATION"/>
    <property type="match status" value="1"/>
</dbReference>
<dbReference type="OrthoDB" id="5982253at2759"/>
<dbReference type="STRING" id="1157962.A0A250XJW7"/>
<sequence length="947" mass="96498">MCQSSYSVPFPLTDVNNGIQYWTVPITQTYTIVAAGAGQKNTSSTNSVNVGYGVVLTASFNLTAGTVLAILVGQQGLNSGEFSGGSGGTFVCTIPDSTYSPINATPLLIAGGSAGIGYESYTSANENVNGTISTTANSGQSGQYGNPPNASGTGGTGPNGSTAPTNSAYSWGDGGAGFSGNGAWSGKYGSSSNTSLSFTNGGTGSMNGTYGGFGGGGSSSPSGGYAVGGGGGGYGGGGVGGSDSFGAGGGGGSSYDASSAYKGSVSNSGMGYVMIAIEPTEPTGPMATANMPTFGAYTLSTYPVTWTFNISNNTSSSVTSTNLTSSSWDSSLSNVQVATIHSGVNSTSAMGIDINGGLHVWGSVPGPSVYPYTNNVTYSYYEPVLINGNGGAIASNTNVVYANGFGISTAVDSIGNLYTWGDNTYGQLGIDSSIIYSELPVLCSFGSIVGKNIIKSVSSGSFSVYALASDGTLHAWGRAVNYVLGNNQNGPSLFSPILISSYGSLQGKTVVDVSCGSFNVLAVDSTGGVHTWGYNFNSVCANVNNNSTYVHTPTQISTGSLVGADVISVMGGYQTSVAFDSQSNVHIWGTGWNISSTPSIYMTPPSFVYPTSSNAASGDTFLGLCSGVNAGVVINGQLFSMGDTTYAQVPDNGLTLTRNAFVNNITSVVHNGWYAAVSDGKLVTWGDGEFGTNGDGTFINRPYSHCITVSQGSISNLQISSVWPSSSSTFVIDSSGHLHCIGNTPWGVKYSTYVQISGNGGSLTNSNIVVAVGGGTDFAVAIDSLGQLHTWGSNIQGGLNQEGQLGNNNGPNSQVPQLVGAFSAIQLMVGQMSAMILCSNGALMTWGYNDFGELGTGDLNIRYVPTDISSNGSLNGVRVVSIGGSCSLGTPHRYAIDTSGGLHSWGYNTLGPNHYETVQSSMIKAVYSPPRTSDLRDPYGLEAERVL</sequence>
<dbReference type="EMBL" id="BEGY01000096">
    <property type="protein sequence ID" value="GAX83316.1"/>
    <property type="molecule type" value="Genomic_DNA"/>
</dbReference>
<comment type="caution">
    <text evidence="4">The sequence shown here is derived from an EMBL/GenBank/DDBJ whole genome shotgun (WGS) entry which is preliminary data.</text>
</comment>
<dbReference type="Proteomes" id="UP000232323">
    <property type="component" value="Unassembled WGS sequence"/>
</dbReference>
<evidence type="ECO:0000256" key="1">
    <source>
        <dbReference type="ARBA" id="ARBA00022737"/>
    </source>
</evidence>
<evidence type="ECO:0000313" key="4">
    <source>
        <dbReference type="EMBL" id="GAX83316.1"/>
    </source>
</evidence>
<feature type="repeat" description="RCC1" evidence="2">
    <location>
        <begin position="415"/>
        <end position="470"/>
    </location>
</feature>
<feature type="compositionally biased region" description="Polar residues" evidence="3">
    <location>
        <begin position="132"/>
        <end position="144"/>
    </location>
</feature>
<evidence type="ECO:0000256" key="2">
    <source>
        <dbReference type="PROSITE-ProRule" id="PRU00235"/>
    </source>
</evidence>
<keyword evidence="1" id="KW-0677">Repeat</keyword>
<name>A0A250XJW7_9CHLO</name>
<dbReference type="PROSITE" id="PS50012">
    <property type="entry name" value="RCC1_3"/>
    <property type="match status" value="4"/>
</dbReference>